<comment type="caution">
    <text evidence="2">The sequence shown here is derived from an EMBL/GenBank/DDBJ whole genome shotgun (WGS) entry which is preliminary data.</text>
</comment>
<accession>A0ABT3XSZ8</accession>
<name>A0ABT3XSZ8_9FLAO</name>
<keyword evidence="1" id="KW-0812">Transmembrane</keyword>
<feature type="transmembrane region" description="Helical" evidence="1">
    <location>
        <begin position="47"/>
        <end position="65"/>
    </location>
</feature>
<keyword evidence="1" id="KW-0472">Membrane</keyword>
<keyword evidence="3" id="KW-1185">Reference proteome</keyword>
<feature type="transmembrane region" description="Helical" evidence="1">
    <location>
        <begin position="6"/>
        <end position="26"/>
    </location>
</feature>
<keyword evidence="1" id="KW-1133">Transmembrane helix</keyword>
<dbReference type="RefSeq" id="WP_267264630.1">
    <property type="nucleotide sequence ID" value="NZ_JAOVZW010000004.1"/>
</dbReference>
<sequence length="136" mass="16097">MHTQLIIIGIIFIVLASIHIIFPKYFEWEKEFRLLSLINSQIMKVHTIFIALTVFLMGLLLLTSSDELIETNLGKKIIFGLAIFWTFRLIIQFFGYSSKLWKGKLFETSVHIIFSLLWIYISFVFWTIYFSLTIYS</sequence>
<evidence type="ECO:0000256" key="1">
    <source>
        <dbReference type="SAM" id="Phobius"/>
    </source>
</evidence>
<organism evidence="2 3">
    <name type="scientific">Chryseobacterium formosus</name>
    <dbReference type="NCBI Taxonomy" id="1537363"/>
    <lineage>
        <taxon>Bacteria</taxon>
        <taxon>Pseudomonadati</taxon>
        <taxon>Bacteroidota</taxon>
        <taxon>Flavobacteriia</taxon>
        <taxon>Flavobacteriales</taxon>
        <taxon>Weeksellaceae</taxon>
        <taxon>Chryseobacterium group</taxon>
        <taxon>Chryseobacterium</taxon>
    </lineage>
</organism>
<feature type="transmembrane region" description="Helical" evidence="1">
    <location>
        <begin position="77"/>
        <end position="96"/>
    </location>
</feature>
<feature type="transmembrane region" description="Helical" evidence="1">
    <location>
        <begin position="108"/>
        <end position="132"/>
    </location>
</feature>
<dbReference type="EMBL" id="JAOVZW010000004">
    <property type="protein sequence ID" value="MCX8523314.1"/>
    <property type="molecule type" value="Genomic_DNA"/>
</dbReference>
<dbReference type="Proteomes" id="UP001073122">
    <property type="component" value="Unassembled WGS sequence"/>
</dbReference>
<gene>
    <name evidence="2" type="ORF">OF897_05205</name>
</gene>
<proteinExistence type="predicted"/>
<evidence type="ECO:0000313" key="3">
    <source>
        <dbReference type="Proteomes" id="UP001073122"/>
    </source>
</evidence>
<protein>
    <submittedName>
        <fullName evidence="2">Uncharacterized protein</fullName>
    </submittedName>
</protein>
<evidence type="ECO:0000313" key="2">
    <source>
        <dbReference type="EMBL" id="MCX8523314.1"/>
    </source>
</evidence>
<reference evidence="2" key="1">
    <citation type="submission" date="2022-10" db="EMBL/GenBank/DDBJ databases">
        <title>Chryseobacterium sp. nov., a novel bacterial species.</title>
        <authorList>
            <person name="Cao Y."/>
        </authorList>
    </citation>
    <scope>NUCLEOTIDE SEQUENCE</scope>
    <source>
        <strain evidence="2">CCTCC AB2015118</strain>
    </source>
</reference>